<feature type="domain" description="ABC-type transport auxiliary lipoprotein component" evidence="1">
    <location>
        <begin position="38"/>
        <end position="196"/>
    </location>
</feature>
<proteinExistence type="predicted"/>
<evidence type="ECO:0000259" key="1">
    <source>
        <dbReference type="Pfam" id="PF03886"/>
    </source>
</evidence>
<protein>
    <recommendedName>
        <fullName evidence="1">ABC-type transport auxiliary lipoprotein component domain-containing protein</fullName>
    </recommendedName>
</protein>
<dbReference type="EMBL" id="BARW01007009">
    <property type="protein sequence ID" value="GAI83624.1"/>
    <property type="molecule type" value="Genomic_DNA"/>
</dbReference>
<dbReference type="AlphaFoldDB" id="X1TUB8"/>
<evidence type="ECO:0000313" key="2">
    <source>
        <dbReference type="EMBL" id="GAI83624.1"/>
    </source>
</evidence>
<dbReference type="InterPro" id="IPR005586">
    <property type="entry name" value="ABC_trans_aux"/>
</dbReference>
<sequence>MRSYFMVKFQLFILFLTLIYLGGCTSTKPSRFYVLSSLSSSGIEEQAEAEGLDIAIGIGPVKLPEYLDRPQIVTQSSSNELHIGDYDRWAENLQENFSRVLSENLSILLSTDRVFVYPWSGYTPIDYQVEIEVTQFIGKLGESTSLAVRWTIIRGDEKKVLLMQKASFTESTKTGGYKAIVAAQSKAVTSLSREIAAAIKSLSQKSYSR</sequence>
<accession>X1TUB8</accession>
<gene>
    <name evidence="2" type="ORF">S12H4_14671</name>
</gene>
<dbReference type="Gene3D" id="3.40.50.10610">
    <property type="entry name" value="ABC-type transport auxiliary lipoprotein component"/>
    <property type="match status" value="1"/>
</dbReference>
<comment type="caution">
    <text evidence="2">The sequence shown here is derived from an EMBL/GenBank/DDBJ whole genome shotgun (WGS) entry which is preliminary data.</text>
</comment>
<dbReference type="Pfam" id="PF03886">
    <property type="entry name" value="ABC_trans_aux"/>
    <property type="match status" value="1"/>
</dbReference>
<organism evidence="2">
    <name type="scientific">marine sediment metagenome</name>
    <dbReference type="NCBI Taxonomy" id="412755"/>
    <lineage>
        <taxon>unclassified sequences</taxon>
        <taxon>metagenomes</taxon>
        <taxon>ecological metagenomes</taxon>
    </lineage>
</organism>
<name>X1TUB8_9ZZZZ</name>
<reference evidence="2" key="1">
    <citation type="journal article" date="2014" name="Front. Microbiol.">
        <title>High frequency of phylogenetically diverse reductive dehalogenase-homologous genes in deep subseafloor sedimentary metagenomes.</title>
        <authorList>
            <person name="Kawai M."/>
            <person name="Futagami T."/>
            <person name="Toyoda A."/>
            <person name="Takaki Y."/>
            <person name="Nishi S."/>
            <person name="Hori S."/>
            <person name="Arai W."/>
            <person name="Tsubouchi T."/>
            <person name="Morono Y."/>
            <person name="Uchiyama I."/>
            <person name="Ito T."/>
            <person name="Fujiyama A."/>
            <person name="Inagaki F."/>
            <person name="Takami H."/>
        </authorList>
    </citation>
    <scope>NUCLEOTIDE SEQUENCE</scope>
    <source>
        <strain evidence="2">Expedition CK06-06</strain>
    </source>
</reference>
<dbReference type="SUPFAM" id="SSF159594">
    <property type="entry name" value="XCC0632-like"/>
    <property type="match status" value="1"/>
</dbReference>